<organism evidence="12 13">
    <name type="scientific">Gouania willdenowi</name>
    <name type="common">Blunt-snouted clingfish</name>
    <name type="synonym">Lepadogaster willdenowi</name>
    <dbReference type="NCBI Taxonomy" id="441366"/>
    <lineage>
        <taxon>Eukaryota</taxon>
        <taxon>Metazoa</taxon>
        <taxon>Chordata</taxon>
        <taxon>Craniata</taxon>
        <taxon>Vertebrata</taxon>
        <taxon>Euteleostomi</taxon>
        <taxon>Actinopterygii</taxon>
        <taxon>Neopterygii</taxon>
        <taxon>Teleostei</taxon>
        <taxon>Neoteleostei</taxon>
        <taxon>Acanthomorphata</taxon>
        <taxon>Ovalentaria</taxon>
        <taxon>Blenniimorphae</taxon>
        <taxon>Blenniiformes</taxon>
        <taxon>Gobiesocoidei</taxon>
        <taxon>Gobiesocidae</taxon>
        <taxon>Gobiesocinae</taxon>
        <taxon>Gouania</taxon>
    </lineage>
</organism>
<protein>
    <recommendedName>
        <fullName evidence="3 6">Tartrate-resistant acid phosphatase type 5</fullName>
        <ecNumber evidence="2 6">3.1.3.2</ecNumber>
    </recommendedName>
</protein>
<evidence type="ECO:0000256" key="6">
    <source>
        <dbReference type="PIRNR" id="PIRNR000898"/>
    </source>
</evidence>
<feature type="binding site" evidence="7">
    <location>
        <position position="75"/>
    </location>
    <ligand>
        <name>Fe cation</name>
        <dbReference type="ChEBI" id="CHEBI:24875"/>
        <label>1</label>
    </ligand>
</feature>
<dbReference type="SUPFAM" id="SSF56300">
    <property type="entry name" value="Metallo-dependent phosphatases"/>
    <property type="match status" value="1"/>
</dbReference>
<dbReference type="InterPro" id="IPR004843">
    <property type="entry name" value="Calcineurin-like_PHP"/>
</dbReference>
<feature type="binding site" evidence="7">
    <location>
        <position position="239"/>
    </location>
    <ligand>
        <name>Fe cation</name>
        <dbReference type="ChEBI" id="CHEBI:24875"/>
        <label>2</label>
    </ligand>
</feature>
<dbReference type="Pfam" id="PF00149">
    <property type="entry name" value="Metallophos"/>
    <property type="match status" value="1"/>
</dbReference>
<dbReference type="PIRSF" id="PIRSF000898">
    <property type="entry name" value="Acid_Ptase_5"/>
    <property type="match status" value="1"/>
</dbReference>
<feature type="disulfide bond" evidence="8">
    <location>
        <begin position="162"/>
        <end position="218"/>
    </location>
</feature>
<keyword evidence="4 10" id="KW-0732">Signal</keyword>
<evidence type="ECO:0000259" key="11">
    <source>
        <dbReference type="Pfam" id="PF00149"/>
    </source>
</evidence>
<reference evidence="12" key="1">
    <citation type="submission" date="2020-06" db="EMBL/GenBank/DDBJ databases">
        <authorList>
            <consortium name="Wellcome Sanger Institute Data Sharing"/>
        </authorList>
    </citation>
    <scope>NUCLEOTIDE SEQUENCE [LARGE SCALE GENOMIC DNA]</scope>
</reference>
<evidence type="ECO:0000256" key="8">
    <source>
        <dbReference type="PIRSR" id="PIRSR000898-2"/>
    </source>
</evidence>
<dbReference type="FunFam" id="3.60.21.10:FF:000062">
    <property type="entry name" value="Tartrate-resistant acid phosphatase type 5"/>
    <property type="match status" value="1"/>
</dbReference>
<dbReference type="OrthoDB" id="411211at2759"/>
<reference evidence="12" key="3">
    <citation type="submission" date="2025-09" db="UniProtKB">
        <authorList>
            <consortium name="Ensembl"/>
        </authorList>
    </citation>
    <scope>IDENTIFICATION</scope>
</reference>
<evidence type="ECO:0000256" key="1">
    <source>
        <dbReference type="ARBA" id="ARBA00000032"/>
    </source>
</evidence>
<evidence type="ECO:0000256" key="7">
    <source>
        <dbReference type="PIRSR" id="PIRSR000898-1"/>
    </source>
</evidence>
<accession>A0A8C5NBX0</accession>
<comment type="catalytic activity">
    <reaction evidence="1 6">
        <text>a phosphate monoester + H2O = an alcohol + phosphate</text>
        <dbReference type="Rhea" id="RHEA:15017"/>
        <dbReference type="ChEBI" id="CHEBI:15377"/>
        <dbReference type="ChEBI" id="CHEBI:30879"/>
        <dbReference type="ChEBI" id="CHEBI:43474"/>
        <dbReference type="ChEBI" id="CHEBI:67140"/>
        <dbReference type="EC" id="3.1.3.2"/>
    </reaction>
</comment>
<keyword evidence="6 7" id="KW-0408">Iron</keyword>
<feature type="binding site" evidence="7">
    <location>
        <position position="72"/>
    </location>
    <ligand>
        <name>Fe cation</name>
        <dbReference type="ChEBI" id="CHEBI:24875"/>
        <label>1</label>
    </ligand>
</feature>
<evidence type="ECO:0000313" key="12">
    <source>
        <dbReference type="Ensembl" id="ENSGWIP00000043981.1"/>
    </source>
</evidence>
<evidence type="ECO:0000256" key="9">
    <source>
        <dbReference type="PIRSR" id="PIRSR000898-3"/>
    </source>
</evidence>
<feature type="binding site" evidence="7">
    <location>
        <position position="34"/>
    </location>
    <ligand>
        <name>Fe cation</name>
        <dbReference type="ChEBI" id="CHEBI:24875"/>
        <label>1</label>
    </ligand>
</feature>
<evidence type="ECO:0000256" key="3">
    <source>
        <dbReference type="ARBA" id="ARBA00015822"/>
    </source>
</evidence>
<keyword evidence="5 6" id="KW-0378">Hydrolase</keyword>
<dbReference type="GO" id="GO:0003993">
    <property type="term" value="F:acid phosphatase activity"/>
    <property type="evidence" value="ECO:0007669"/>
    <property type="project" value="UniProtKB-UniRule"/>
</dbReference>
<keyword evidence="8" id="KW-1015">Disulfide bond</keyword>
<keyword evidence="7" id="KW-0479">Metal-binding</keyword>
<dbReference type="GlyCosmos" id="A0A8C5NBX0">
    <property type="glycosylation" value="1 site, No reported glycans"/>
</dbReference>
<reference evidence="12" key="2">
    <citation type="submission" date="2025-08" db="UniProtKB">
        <authorList>
            <consortium name="Ensembl"/>
        </authorList>
    </citation>
    <scope>IDENTIFICATION</scope>
</reference>
<comment type="cofactor">
    <cofactor evidence="7">
        <name>Fe cation</name>
        <dbReference type="ChEBI" id="CHEBI:24875"/>
    </cofactor>
    <text evidence="7">Binds 2 iron ions per subunit.</text>
</comment>
<dbReference type="InterPro" id="IPR051558">
    <property type="entry name" value="Metallophosphoesterase_PAP"/>
</dbReference>
<feature type="binding site" evidence="7">
    <location>
        <position position="72"/>
    </location>
    <ligand>
        <name>Fe cation</name>
        <dbReference type="ChEBI" id="CHEBI:24875"/>
        <label>2</label>
    </ligand>
</feature>
<dbReference type="Ensembl" id="ENSGWIT00000047687.1">
    <property type="protein sequence ID" value="ENSGWIP00000043981.1"/>
    <property type="gene ID" value="ENSGWIG00000021910.1"/>
</dbReference>
<dbReference type="AlphaFoldDB" id="A0A8C5NBX0"/>
<evidence type="ECO:0000256" key="4">
    <source>
        <dbReference type="ARBA" id="ARBA00022729"/>
    </source>
</evidence>
<evidence type="ECO:0000313" key="13">
    <source>
        <dbReference type="Proteomes" id="UP000694680"/>
    </source>
</evidence>
<dbReference type="Gene3D" id="3.60.21.10">
    <property type="match status" value="1"/>
</dbReference>
<proteinExistence type="predicted"/>
<dbReference type="InterPro" id="IPR029052">
    <property type="entry name" value="Metallo-depent_PP-like"/>
</dbReference>
<feature type="signal peptide" evidence="10">
    <location>
        <begin position="1"/>
        <end position="21"/>
    </location>
</feature>
<gene>
    <name evidence="12" type="primary">acp5b</name>
</gene>
<dbReference type="GO" id="GO:0046872">
    <property type="term" value="F:metal ion binding"/>
    <property type="evidence" value="ECO:0007669"/>
    <property type="project" value="UniProtKB-KW"/>
</dbReference>
<evidence type="ECO:0000256" key="2">
    <source>
        <dbReference type="ARBA" id="ARBA00012646"/>
    </source>
</evidence>
<feature type="binding site" evidence="7">
    <location>
        <position position="204"/>
    </location>
    <ligand>
        <name>Fe cation</name>
        <dbReference type="ChEBI" id="CHEBI:24875"/>
        <label>2</label>
    </ligand>
</feature>
<dbReference type="EC" id="3.1.3.2" evidence="2 6"/>
<dbReference type="PANTHER" id="PTHR10161">
    <property type="entry name" value="TARTRATE-RESISTANT ACID PHOSPHATASE TYPE 5"/>
    <property type="match status" value="1"/>
</dbReference>
<dbReference type="GO" id="GO:0045453">
    <property type="term" value="P:bone resorption"/>
    <property type="evidence" value="ECO:0007669"/>
    <property type="project" value="TreeGrafter"/>
</dbReference>
<dbReference type="CDD" id="cd07378">
    <property type="entry name" value="MPP_ACP5"/>
    <property type="match status" value="1"/>
</dbReference>
<feature type="glycosylation site" description="N-linked (GlcNAc...) asparagine" evidence="9">
    <location>
        <position position="117"/>
    </location>
</feature>
<dbReference type="PANTHER" id="PTHR10161:SF29">
    <property type="entry name" value="TARTRATE-RESISTANT ACID PHOSPHATASE TYPE 5"/>
    <property type="match status" value="1"/>
</dbReference>
<feature type="binding site" evidence="7">
    <location>
        <position position="241"/>
    </location>
    <ligand>
        <name>Fe cation</name>
        <dbReference type="ChEBI" id="CHEBI:24875"/>
        <label>1</label>
    </ligand>
</feature>
<keyword evidence="13" id="KW-1185">Reference proteome</keyword>
<dbReference type="Proteomes" id="UP000694680">
    <property type="component" value="Chromosome 20"/>
</dbReference>
<evidence type="ECO:0000256" key="5">
    <source>
        <dbReference type="ARBA" id="ARBA00022801"/>
    </source>
</evidence>
<sequence length="326" mass="36773">MRSTALLFLLCSQNLWKLLLSVEHDVLHFAVLADWGGLPVYPYYTPHEQAVAALLDSVVRSEGVDFVLSLGDHFYYDGVKDVDDPRFKHTFEGVFSQPSLMDVPWYLVGGNHDHKGNISAQMFYSNKSTRWNYPALYYELKFVVPHTNVSLSVLMIDTVVLCGNTYDQIQPEGPEDVAAANQQWDWISTRLAHTQSDYVVVAGHFPVWSTGHHGPTSCLVKELRPLLKKHKVSVYVSGHDHDLQFLEESDGSCYVVSGSGVVSDPSTKHKDSVPEEWQLYSTQETLEVGGMTFFQVSESHMTISFLLTNGKCGYQRVIPRRRVRVG</sequence>
<name>A0A8C5NBX0_GOUWI</name>
<feature type="domain" description="Calcineurin-like phosphoesterase" evidence="11">
    <location>
        <begin position="28"/>
        <end position="242"/>
    </location>
</feature>
<feature type="binding site" evidence="7">
    <location>
        <position position="111"/>
    </location>
    <ligand>
        <name>Fe cation</name>
        <dbReference type="ChEBI" id="CHEBI:24875"/>
        <label>2</label>
    </ligand>
</feature>
<dbReference type="InterPro" id="IPR024927">
    <property type="entry name" value="Acid_PPase"/>
</dbReference>
<feature type="chain" id="PRO_5034960812" description="Tartrate-resistant acid phosphatase type 5" evidence="10">
    <location>
        <begin position="22"/>
        <end position="326"/>
    </location>
</feature>
<evidence type="ECO:0000256" key="10">
    <source>
        <dbReference type="SAM" id="SignalP"/>
    </source>
</evidence>